<dbReference type="InterPro" id="IPR015422">
    <property type="entry name" value="PyrdxlP-dep_Trfase_small"/>
</dbReference>
<dbReference type="InterPro" id="IPR049704">
    <property type="entry name" value="Aminotrans_3_PPA_site"/>
</dbReference>
<dbReference type="PANTHER" id="PTHR45688:SF13">
    <property type="entry name" value="ALANINE--GLYOXYLATE AMINOTRANSFERASE 2-LIKE"/>
    <property type="match status" value="1"/>
</dbReference>
<evidence type="ECO:0000313" key="5">
    <source>
        <dbReference type="EMBL" id="KAJ4971177.1"/>
    </source>
</evidence>
<gene>
    <name evidence="5" type="ORF">NE237_004276</name>
</gene>
<dbReference type="GO" id="GO:0008483">
    <property type="term" value="F:transaminase activity"/>
    <property type="evidence" value="ECO:0007669"/>
    <property type="project" value="InterPro"/>
</dbReference>
<dbReference type="Gene3D" id="3.30.200.20">
    <property type="entry name" value="Phosphorylase Kinase, domain 1"/>
    <property type="match status" value="1"/>
</dbReference>
<name>A0A9Q0KIK0_9MAGN</name>
<evidence type="ECO:0000256" key="3">
    <source>
        <dbReference type="RuleBase" id="RU003560"/>
    </source>
</evidence>
<comment type="similarity">
    <text evidence="1 3">Belongs to the class-III pyridoxal-phosphate-dependent aminotransferase family.</text>
</comment>
<dbReference type="PROSITE" id="PS00600">
    <property type="entry name" value="AA_TRANSFER_CLASS_3"/>
    <property type="match status" value="1"/>
</dbReference>
<dbReference type="GO" id="GO:0005739">
    <property type="term" value="C:mitochondrion"/>
    <property type="evidence" value="ECO:0007669"/>
    <property type="project" value="TreeGrafter"/>
</dbReference>
<dbReference type="Gene3D" id="3.90.1150.10">
    <property type="entry name" value="Aspartate Aminotransferase, domain 1"/>
    <property type="match status" value="1"/>
</dbReference>
<comment type="caution">
    <text evidence="5">The sequence shown here is derived from an EMBL/GenBank/DDBJ whole genome shotgun (WGS) entry which is preliminary data.</text>
</comment>
<dbReference type="EMBL" id="JAMYWD010000005">
    <property type="protein sequence ID" value="KAJ4971177.1"/>
    <property type="molecule type" value="Genomic_DNA"/>
</dbReference>
<dbReference type="InterPro" id="IPR015421">
    <property type="entry name" value="PyrdxlP-dep_Trfase_major"/>
</dbReference>
<dbReference type="SUPFAM" id="SSF53383">
    <property type="entry name" value="PLP-dependent transferases"/>
    <property type="match status" value="1"/>
</dbReference>
<feature type="region of interest" description="Disordered" evidence="4">
    <location>
        <begin position="305"/>
        <end position="328"/>
    </location>
</feature>
<dbReference type="GO" id="GO:0030170">
    <property type="term" value="F:pyridoxal phosphate binding"/>
    <property type="evidence" value="ECO:0007669"/>
    <property type="project" value="InterPro"/>
</dbReference>
<organism evidence="5 6">
    <name type="scientific">Protea cynaroides</name>
    <dbReference type="NCBI Taxonomy" id="273540"/>
    <lineage>
        <taxon>Eukaryota</taxon>
        <taxon>Viridiplantae</taxon>
        <taxon>Streptophyta</taxon>
        <taxon>Embryophyta</taxon>
        <taxon>Tracheophyta</taxon>
        <taxon>Spermatophyta</taxon>
        <taxon>Magnoliopsida</taxon>
        <taxon>Proteales</taxon>
        <taxon>Proteaceae</taxon>
        <taxon>Protea</taxon>
    </lineage>
</organism>
<dbReference type="PANTHER" id="PTHR45688">
    <property type="match status" value="1"/>
</dbReference>
<evidence type="ECO:0000313" key="6">
    <source>
        <dbReference type="Proteomes" id="UP001141806"/>
    </source>
</evidence>
<feature type="compositionally biased region" description="Low complexity" evidence="4">
    <location>
        <begin position="364"/>
        <end position="375"/>
    </location>
</feature>
<dbReference type="InterPro" id="IPR005814">
    <property type="entry name" value="Aminotrans_3"/>
</dbReference>
<evidence type="ECO:0000256" key="4">
    <source>
        <dbReference type="SAM" id="MobiDB-lite"/>
    </source>
</evidence>
<evidence type="ECO:0000256" key="1">
    <source>
        <dbReference type="ARBA" id="ARBA00008954"/>
    </source>
</evidence>
<sequence>MFCQQTGVHHALNPDPYRGAFGSDGKKYARDVQDIIDFGTSGSVAGFITEAIQGVGGVIELAPGYLPDAYNFVRKAGGLCIADEVQAGFARIGSHFWGFESHGVVPDIVTMAKGIGNGIPVGAVVTTPEIAKVLTYSNYFNTFGGNPVCTAGGLAVLRVIERENLQQNAHEVGSYLKKRLTSLKEKYEIVGDVRGRGFFLGVELITDHKLKTPAKVETLHVMEQMKEMGVLIGKGGFYSNVMRITPPLCFTKENAANPLVTLPASLQSTSLSLRRFSPMPITTSIPNIAVTNTPQSPVKPLQFLVHLPQPPSSDSGSQSPSVFNTPSLAPPADRSTFLHLEQIPYLPQTLPSTHPKPATEPLGSPVSQTQPQPQSIALKSSSSFPPPQALIKTQTQPLVPSFHHSPYKLECLYAIKVVHREALAYGKKLQRADMEKEILGSLDHPFLPTLYTEFYATHYSRLVMKLCPAVTSTQPGNASQGSSSVVHQPSSMGPSVRPVSN</sequence>
<keyword evidence="6" id="KW-1185">Reference proteome</keyword>
<proteinExistence type="inferred from homology"/>
<evidence type="ECO:0000256" key="2">
    <source>
        <dbReference type="ARBA" id="ARBA00022898"/>
    </source>
</evidence>
<feature type="region of interest" description="Disordered" evidence="4">
    <location>
        <begin position="473"/>
        <end position="501"/>
    </location>
</feature>
<dbReference type="SUPFAM" id="SSF56112">
    <property type="entry name" value="Protein kinase-like (PK-like)"/>
    <property type="match status" value="1"/>
</dbReference>
<dbReference type="OrthoDB" id="10261433at2759"/>
<dbReference type="Gene3D" id="3.40.640.10">
    <property type="entry name" value="Type I PLP-dependent aspartate aminotransferase-like (Major domain)"/>
    <property type="match status" value="1"/>
</dbReference>
<dbReference type="InterPro" id="IPR015424">
    <property type="entry name" value="PyrdxlP-dep_Trfase"/>
</dbReference>
<protein>
    <submittedName>
        <fullName evidence="5">Uncharacterized protein</fullName>
    </submittedName>
</protein>
<dbReference type="Pfam" id="PF00202">
    <property type="entry name" value="Aminotran_3"/>
    <property type="match status" value="1"/>
</dbReference>
<dbReference type="InterPro" id="IPR011009">
    <property type="entry name" value="Kinase-like_dom_sf"/>
</dbReference>
<feature type="compositionally biased region" description="Low complexity" evidence="4">
    <location>
        <begin position="312"/>
        <end position="321"/>
    </location>
</feature>
<dbReference type="CDD" id="cd00610">
    <property type="entry name" value="OAT_like"/>
    <property type="match status" value="1"/>
</dbReference>
<accession>A0A9Q0KIK0</accession>
<dbReference type="Proteomes" id="UP001141806">
    <property type="component" value="Unassembled WGS sequence"/>
</dbReference>
<dbReference type="AlphaFoldDB" id="A0A9Q0KIK0"/>
<keyword evidence="2 3" id="KW-0663">Pyridoxal phosphate</keyword>
<feature type="region of interest" description="Disordered" evidence="4">
    <location>
        <begin position="348"/>
        <end position="388"/>
    </location>
</feature>
<reference evidence="5" key="1">
    <citation type="journal article" date="2023" name="Plant J.">
        <title>The genome of the king protea, Protea cynaroides.</title>
        <authorList>
            <person name="Chang J."/>
            <person name="Duong T.A."/>
            <person name="Schoeman C."/>
            <person name="Ma X."/>
            <person name="Roodt D."/>
            <person name="Barker N."/>
            <person name="Li Z."/>
            <person name="Van de Peer Y."/>
            <person name="Mizrachi E."/>
        </authorList>
    </citation>
    <scope>NUCLEOTIDE SEQUENCE</scope>
    <source>
        <tissue evidence="5">Young leaves</tissue>
    </source>
</reference>